<accession>A0ABT3X7Q9</accession>
<dbReference type="PROSITE" id="PS51352">
    <property type="entry name" value="THIOREDOXIN_2"/>
    <property type="match status" value="1"/>
</dbReference>
<dbReference type="Gene3D" id="3.40.30.10">
    <property type="entry name" value="Glutaredoxin"/>
    <property type="match status" value="1"/>
</dbReference>
<feature type="signal peptide" evidence="4">
    <location>
        <begin position="1"/>
        <end position="23"/>
    </location>
</feature>
<keyword evidence="7" id="KW-1185">Reference proteome</keyword>
<keyword evidence="4" id="KW-0732">Signal</keyword>
<dbReference type="PANTHER" id="PTHR12151:SF25">
    <property type="entry name" value="LINALOOL DEHYDRATASE_ISOMERASE DOMAIN-CONTAINING PROTEIN"/>
    <property type="match status" value="1"/>
</dbReference>
<dbReference type="Proteomes" id="UP001208017">
    <property type="component" value="Unassembled WGS sequence"/>
</dbReference>
<dbReference type="InterPro" id="IPR003782">
    <property type="entry name" value="SCO1/SenC"/>
</dbReference>
<keyword evidence="2" id="KW-0186">Copper</keyword>
<dbReference type="CDD" id="cd02968">
    <property type="entry name" value="SCO"/>
    <property type="match status" value="1"/>
</dbReference>
<evidence type="ECO:0000256" key="2">
    <source>
        <dbReference type="ARBA" id="ARBA00023008"/>
    </source>
</evidence>
<dbReference type="EMBL" id="JAPMLT010000007">
    <property type="protein sequence ID" value="MCX7570784.1"/>
    <property type="molecule type" value="Genomic_DNA"/>
</dbReference>
<dbReference type="SUPFAM" id="SSF52833">
    <property type="entry name" value="Thioredoxin-like"/>
    <property type="match status" value="1"/>
</dbReference>
<evidence type="ECO:0000313" key="7">
    <source>
        <dbReference type="Proteomes" id="UP001208017"/>
    </source>
</evidence>
<evidence type="ECO:0000313" key="6">
    <source>
        <dbReference type="EMBL" id="MCX7570784.1"/>
    </source>
</evidence>
<feature type="domain" description="Thioredoxin" evidence="5">
    <location>
        <begin position="52"/>
        <end position="225"/>
    </location>
</feature>
<dbReference type="PROSITE" id="PS51257">
    <property type="entry name" value="PROKAR_LIPOPROTEIN"/>
    <property type="match status" value="1"/>
</dbReference>
<dbReference type="PANTHER" id="PTHR12151">
    <property type="entry name" value="ELECTRON TRANSPORT PROTIN SCO1/SENC FAMILY MEMBER"/>
    <property type="match status" value="1"/>
</dbReference>
<reference evidence="6 7" key="1">
    <citation type="submission" date="2022-11" db="EMBL/GenBank/DDBJ databases">
        <title>Study of microbial diversity in lake waters.</title>
        <authorList>
            <person name="Zhang J."/>
        </authorList>
    </citation>
    <scope>NUCLEOTIDE SEQUENCE [LARGE SCALE GENOMIC DNA]</scope>
    <source>
        <strain evidence="6 7">DT12</strain>
    </source>
</reference>
<comment type="similarity">
    <text evidence="1">Belongs to the SCO1/2 family.</text>
</comment>
<protein>
    <submittedName>
        <fullName evidence="6">SCO family protein</fullName>
    </submittedName>
</protein>
<dbReference type="Pfam" id="PF02630">
    <property type="entry name" value="SCO1-SenC"/>
    <property type="match status" value="1"/>
</dbReference>
<sequence>MKHPLFRYTAGILGALTLAAALAACSPQQQNAHGSHEHASSGDQQSGASDDLSVIAQIEPFTLENINSQQVSLDDELKGKARLVYFMYTNCPDACPITTGRMASMMQQLKNKGVNMDDVKFLSITVDPERDTADVMKKFAESYSADTKHWEFLRGNAEQTQKVMDQFGVSADEIMLEHSTHGGKDFAHNDRLFLLDANNNLRQSYLMGPDMEDATILKGIETLLAEKK</sequence>
<evidence type="ECO:0000256" key="3">
    <source>
        <dbReference type="SAM" id="MobiDB-lite"/>
    </source>
</evidence>
<evidence type="ECO:0000256" key="4">
    <source>
        <dbReference type="SAM" id="SignalP"/>
    </source>
</evidence>
<feature type="region of interest" description="Disordered" evidence="3">
    <location>
        <begin position="29"/>
        <end position="49"/>
    </location>
</feature>
<proteinExistence type="inferred from homology"/>
<feature type="chain" id="PRO_5046350308" evidence="4">
    <location>
        <begin position="24"/>
        <end position="228"/>
    </location>
</feature>
<comment type="caution">
    <text evidence="6">The sequence shown here is derived from an EMBL/GenBank/DDBJ whole genome shotgun (WGS) entry which is preliminary data.</text>
</comment>
<dbReference type="RefSeq" id="WP_267152037.1">
    <property type="nucleotide sequence ID" value="NZ_JAPMLT010000007.1"/>
</dbReference>
<gene>
    <name evidence="6" type="ORF">OS242_12525</name>
</gene>
<evidence type="ECO:0000256" key="1">
    <source>
        <dbReference type="ARBA" id="ARBA00010996"/>
    </source>
</evidence>
<organism evidence="6 7">
    <name type="scientific">Tumebacillus lacus</name>
    <dbReference type="NCBI Taxonomy" id="2995335"/>
    <lineage>
        <taxon>Bacteria</taxon>
        <taxon>Bacillati</taxon>
        <taxon>Bacillota</taxon>
        <taxon>Bacilli</taxon>
        <taxon>Bacillales</taxon>
        <taxon>Alicyclobacillaceae</taxon>
        <taxon>Tumebacillus</taxon>
    </lineage>
</organism>
<evidence type="ECO:0000259" key="5">
    <source>
        <dbReference type="PROSITE" id="PS51352"/>
    </source>
</evidence>
<name>A0ABT3X7Q9_9BACL</name>
<dbReference type="InterPro" id="IPR013766">
    <property type="entry name" value="Thioredoxin_domain"/>
</dbReference>
<dbReference type="InterPro" id="IPR036249">
    <property type="entry name" value="Thioredoxin-like_sf"/>
</dbReference>